<comment type="caution">
    <text evidence="1">The sequence shown here is derived from an EMBL/GenBank/DDBJ whole genome shotgun (WGS) entry which is preliminary data.</text>
</comment>
<dbReference type="EMBL" id="ACKS01000091">
    <property type="protein sequence ID" value="EFA43095.1"/>
    <property type="molecule type" value="Genomic_DNA"/>
</dbReference>
<protein>
    <submittedName>
        <fullName evidence="1">Uncharacterized protein</fullName>
    </submittedName>
</protein>
<proteinExistence type="predicted"/>
<keyword evidence="2" id="KW-1185">Reference proteome</keyword>
<accession>D1PZR3</accession>
<evidence type="ECO:0000313" key="1">
    <source>
        <dbReference type="EMBL" id="EFA43095.1"/>
    </source>
</evidence>
<organism evidence="1 2">
    <name type="scientific">Hallella bergensis DSM 17361</name>
    <dbReference type="NCBI Taxonomy" id="585502"/>
    <lineage>
        <taxon>Bacteria</taxon>
        <taxon>Pseudomonadati</taxon>
        <taxon>Bacteroidota</taxon>
        <taxon>Bacteroidia</taxon>
        <taxon>Bacteroidales</taxon>
        <taxon>Prevotellaceae</taxon>
        <taxon>Hallella</taxon>
    </lineage>
</organism>
<reference evidence="1 2" key="1">
    <citation type="submission" date="2009-10" db="EMBL/GenBank/DDBJ databases">
        <authorList>
            <person name="Qin X."/>
            <person name="Bachman B."/>
            <person name="Battles P."/>
            <person name="Bell A."/>
            <person name="Bess C."/>
            <person name="Bickham C."/>
            <person name="Chaboub L."/>
            <person name="Chen D."/>
            <person name="Coyle M."/>
            <person name="Deiros D.R."/>
            <person name="Dinh H."/>
            <person name="Forbes L."/>
            <person name="Fowler G."/>
            <person name="Francisco L."/>
            <person name="Fu Q."/>
            <person name="Gubbala S."/>
            <person name="Hale W."/>
            <person name="Han Y."/>
            <person name="Hemphill L."/>
            <person name="Highlander S.K."/>
            <person name="Hirani K."/>
            <person name="Hogues M."/>
            <person name="Jackson L."/>
            <person name="Jakkamsetti A."/>
            <person name="Javaid M."/>
            <person name="Jiang H."/>
            <person name="Korchina V."/>
            <person name="Kovar C."/>
            <person name="Lara F."/>
            <person name="Lee S."/>
            <person name="Mata R."/>
            <person name="Mathew T."/>
            <person name="Moen C."/>
            <person name="Morales K."/>
            <person name="Munidasa M."/>
            <person name="Nazareth L."/>
            <person name="Ngo R."/>
            <person name="Nguyen L."/>
            <person name="Okwuonu G."/>
            <person name="Ongeri F."/>
            <person name="Patil S."/>
            <person name="Petrosino J."/>
            <person name="Pham C."/>
            <person name="Pham P."/>
            <person name="Pu L.-L."/>
            <person name="Puazo M."/>
            <person name="Raj R."/>
            <person name="Reid J."/>
            <person name="Rouhana J."/>
            <person name="Saada N."/>
            <person name="Shang Y."/>
            <person name="Simmons D."/>
            <person name="Thornton R."/>
            <person name="Warren J."/>
            <person name="Weissenberger G."/>
            <person name="Zhang J."/>
            <person name="Zhang L."/>
            <person name="Zhou C."/>
            <person name="Zhu D."/>
            <person name="Muzny D."/>
            <person name="Worley K."/>
            <person name="Gibbs R."/>
        </authorList>
    </citation>
    <scope>NUCLEOTIDE SEQUENCE [LARGE SCALE GENOMIC DNA]</scope>
    <source>
        <strain evidence="1 2">DSM 17361</strain>
    </source>
</reference>
<dbReference type="AlphaFoldDB" id="D1PZR3"/>
<name>D1PZR3_9BACT</name>
<gene>
    <name evidence="1" type="ORF">HMPREF0645_2448</name>
</gene>
<evidence type="ECO:0000313" key="2">
    <source>
        <dbReference type="Proteomes" id="UP000003160"/>
    </source>
</evidence>
<dbReference type="Proteomes" id="UP000003160">
    <property type="component" value="Unassembled WGS sequence"/>
</dbReference>
<sequence>MIEYNARTIDWYKKEVETYVAEKKNNIERTEHYQGLIDFLQWKFEQIISILKTK</sequence>
<dbReference type="HOGENOM" id="CLU_3046529_0_0_10"/>